<dbReference type="Pfam" id="PF00793">
    <property type="entry name" value="DAHP_synth_1"/>
    <property type="match status" value="1"/>
</dbReference>
<dbReference type="GO" id="GO:0009073">
    <property type="term" value="P:aromatic amino acid family biosynthetic process"/>
    <property type="evidence" value="ECO:0007669"/>
    <property type="project" value="UniProtKB-KW"/>
</dbReference>
<dbReference type="Proteomes" id="UP000599523">
    <property type="component" value="Unassembled WGS sequence"/>
</dbReference>
<dbReference type="GO" id="GO:0042802">
    <property type="term" value="F:identical protein binding"/>
    <property type="evidence" value="ECO:0007669"/>
    <property type="project" value="UniProtKB-ARBA"/>
</dbReference>
<dbReference type="GO" id="GO:0005737">
    <property type="term" value="C:cytoplasm"/>
    <property type="evidence" value="ECO:0007669"/>
    <property type="project" value="TreeGrafter"/>
</dbReference>
<dbReference type="SUPFAM" id="SSF51569">
    <property type="entry name" value="Aldolase"/>
    <property type="match status" value="1"/>
</dbReference>
<comment type="catalytic activity">
    <reaction evidence="7 8">
        <text>D-erythrose 4-phosphate + phosphoenolpyruvate + H2O = 7-phospho-2-dehydro-3-deoxy-D-arabino-heptonate + phosphate</text>
        <dbReference type="Rhea" id="RHEA:14717"/>
        <dbReference type="ChEBI" id="CHEBI:15377"/>
        <dbReference type="ChEBI" id="CHEBI:16897"/>
        <dbReference type="ChEBI" id="CHEBI:43474"/>
        <dbReference type="ChEBI" id="CHEBI:58394"/>
        <dbReference type="ChEBI" id="CHEBI:58702"/>
        <dbReference type="EC" id="2.5.1.54"/>
    </reaction>
</comment>
<comment type="pathway">
    <text evidence="2 8">Metabolic intermediate biosynthesis; chorismate biosynthesis; chorismate from D-erythrose 4-phosphate and phosphoenolpyruvate: step 1/7.</text>
</comment>
<evidence type="ECO:0000259" key="9">
    <source>
        <dbReference type="Pfam" id="PF00793"/>
    </source>
</evidence>
<evidence type="ECO:0000256" key="2">
    <source>
        <dbReference type="ARBA" id="ARBA00004688"/>
    </source>
</evidence>
<accession>A0A972F8H2</accession>
<dbReference type="PIRSF" id="PIRSF001361">
    <property type="entry name" value="DAHP_synthase"/>
    <property type="match status" value="1"/>
</dbReference>
<dbReference type="NCBIfam" id="TIGR00034">
    <property type="entry name" value="aroFGH"/>
    <property type="match status" value="1"/>
</dbReference>
<evidence type="ECO:0000256" key="8">
    <source>
        <dbReference type="PIRNR" id="PIRNR001361"/>
    </source>
</evidence>
<comment type="caution">
    <text evidence="10">The sequence shown here is derived from an EMBL/GenBank/DDBJ whole genome shotgun (WGS) entry which is preliminary data.</text>
</comment>
<keyword evidence="4 8" id="KW-0028">Amino-acid biosynthesis</keyword>
<dbReference type="AlphaFoldDB" id="A0A972F8H2"/>
<evidence type="ECO:0000256" key="5">
    <source>
        <dbReference type="ARBA" id="ARBA00022679"/>
    </source>
</evidence>
<dbReference type="EMBL" id="WTVM01000062">
    <property type="protein sequence ID" value="NMG03575.1"/>
    <property type="molecule type" value="Genomic_DNA"/>
</dbReference>
<dbReference type="InterPro" id="IPR006219">
    <property type="entry name" value="DAHP_synth_1"/>
</dbReference>
<reference evidence="10" key="1">
    <citation type="submission" date="2019-12" db="EMBL/GenBank/DDBJ databases">
        <title>Comparative genomics gives insights into the taxonomy of the Azoarcus-Aromatoleum group and reveals separate origins of nif in the plant-associated Azoarcus and non-plant-associated Aromatoleum sub-groups.</title>
        <authorList>
            <person name="Lafos M."/>
            <person name="Maluk M."/>
            <person name="Batista M."/>
            <person name="Junghare M."/>
            <person name="Carmona M."/>
            <person name="Faoro H."/>
            <person name="Cruz L.M."/>
            <person name="Battistoni F."/>
            <person name="De Souza E."/>
            <person name="Pedrosa F."/>
            <person name="Chen W.-M."/>
            <person name="Poole P.S."/>
            <person name="Dixon R.A."/>
            <person name="James E.K."/>
        </authorList>
    </citation>
    <scope>NUCLEOTIDE SEQUENCE</scope>
    <source>
        <strain evidence="10">NSC3</strain>
    </source>
</reference>
<dbReference type="GO" id="GO:0008652">
    <property type="term" value="P:amino acid biosynthetic process"/>
    <property type="evidence" value="ECO:0007669"/>
    <property type="project" value="UniProtKB-KW"/>
</dbReference>
<comment type="function">
    <text evidence="1 8">Stereospecific condensation of phosphoenolpyruvate (PEP) and D-erythrose-4-phosphate (E4P) giving rise to 3-deoxy-D-arabino-heptulosonate-7-phosphate (DAHP).</text>
</comment>
<protein>
    <recommendedName>
        <fullName evidence="8">Phospho-2-dehydro-3-deoxyheptonate aldolase</fullName>
        <ecNumber evidence="8">2.5.1.54</ecNumber>
    </recommendedName>
</protein>
<dbReference type="FunFam" id="3.20.20.70:FF:000005">
    <property type="entry name" value="Phospho-2-dehydro-3-deoxyheptonate aldolase"/>
    <property type="match status" value="1"/>
</dbReference>
<keyword evidence="11" id="KW-1185">Reference proteome</keyword>
<organism evidence="10 11">
    <name type="scientific">Azoarcus taiwanensis</name>
    <dbReference type="NCBI Taxonomy" id="666964"/>
    <lineage>
        <taxon>Bacteria</taxon>
        <taxon>Pseudomonadati</taxon>
        <taxon>Pseudomonadota</taxon>
        <taxon>Betaproteobacteria</taxon>
        <taxon>Rhodocyclales</taxon>
        <taxon>Zoogloeaceae</taxon>
        <taxon>Azoarcus</taxon>
    </lineage>
</organism>
<evidence type="ECO:0000313" key="11">
    <source>
        <dbReference type="Proteomes" id="UP000599523"/>
    </source>
</evidence>
<proteinExistence type="inferred from homology"/>
<dbReference type="RefSeq" id="WP_168988291.1">
    <property type="nucleotide sequence ID" value="NZ_CAWPHM010000289.1"/>
</dbReference>
<evidence type="ECO:0000256" key="4">
    <source>
        <dbReference type="ARBA" id="ARBA00022605"/>
    </source>
</evidence>
<dbReference type="InterPro" id="IPR006218">
    <property type="entry name" value="DAHP1/KDSA"/>
</dbReference>
<dbReference type="InterPro" id="IPR013785">
    <property type="entry name" value="Aldolase_TIM"/>
</dbReference>
<gene>
    <name evidence="10" type="ORF">GPA21_11400</name>
</gene>
<dbReference type="EC" id="2.5.1.54" evidence="8"/>
<dbReference type="Gene3D" id="3.20.20.70">
    <property type="entry name" value="Aldolase class I"/>
    <property type="match status" value="1"/>
</dbReference>
<evidence type="ECO:0000256" key="6">
    <source>
        <dbReference type="ARBA" id="ARBA00023141"/>
    </source>
</evidence>
<dbReference type="NCBIfam" id="NF009395">
    <property type="entry name" value="PRK12755.1"/>
    <property type="match status" value="1"/>
</dbReference>
<evidence type="ECO:0000256" key="7">
    <source>
        <dbReference type="ARBA" id="ARBA00047508"/>
    </source>
</evidence>
<keyword evidence="6 8" id="KW-0057">Aromatic amino acid biosynthesis</keyword>
<evidence type="ECO:0000256" key="1">
    <source>
        <dbReference type="ARBA" id="ARBA00003726"/>
    </source>
</evidence>
<dbReference type="PANTHER" id="PTHR21225:SF10">
    <property type="entry name" value="PHOSPHO-2-DEHYDRO-3-DEOXYHEPTONATE ALDOLASE, TYR-SENSITIVE"/>
    <property type="match status" value="1"/>
</dbReference>
<dbReference type="PANTHER" id="PTHR21225">
    <property type="entry name" value="PHOSPHO-2-DEHYDRO-3-DEOXYHEPTONATE ALDOLASE DAHP SYNTHETASE"/>
    <property type="match status" value="1"/>
</dbReference>
<evidence type="ECO:0000313" key="10">
    <source>
        <dbReference type="EMBL" id="NMG03575.1"/>
    </source>
</evidence>
<comment type="similarity">
    <text evidence="3 8">Belongs to the class-I DAHP synthase family.</text>
</comment>
<name>A0A972F8H2_9RHOO</name>
<evidence type="ECO:0000256" key="3">
    <source>
        <dbReference type="ARBA" id="ARBA00007985"/>
    </source>
</evidence>
<feature type="domain" description="DAHP synthetase I/KDSA" evidence="9">
    <location>
        <begin position="46"/>
        <end position="340"/>
    </location>
</feature>
<sequence length="359" mass="39212">MSVAQTENLNIIAVDHMPSPLEIQSRVPLSERAAATVLKGRKALADILDRRDGRVFVVLGPCSIHDPVAGLDYARRLKTLADEVSDQLLLIMRVYFEKPRTSVGWKGFINDPYMDDSFRIDEGMEKARRFLLDVNEIGLPAGTEALDPIGPQYYGDLISWTAIGARTSESQTHREMSSGLSSPVGFKNATDGDLDVAINAILSASNPHSFLGISPKGETAILRTRGNRYGHIVLRGGGGRPNYDTVSVSLAEKALAKAGLPQNIVVDCSHANSWKNPELQPLVMKDVMHQIREGNRSIVGMMVESHLEAGNQPIPKDLAQLRYGCSVTDACVDWGTTETMIRNAAKVLREAPRKADMPA</sequence>
<dbReference type="GO" id="GO:0003849">
    <property type="term" value="F:3-deoxy-7-phosphoheptulonate synthase activity"/>
    <property type="evidence" value="ECO:0007669"/>
    <property type="project" value="UniProtKB-EC"/>
</dbReference>
<keyword evidence="5 8" id="KW-0808">Transferase</keyword>